<dbReference type="EMBL" id="BSVA01000001">
    <property type="protein sequence ID" value="GMA92215.1"/>
    <property type="molecule type" value="Genomic_DNA"/>
</dbReference>
<evidence type="ECO:0000313" key="1">
    <source>
        <dbReference type="EMBL" id="GMA92215.1"/>
    </source>
</evidence>
<comment type="caution">
    <text evidence="1">The sequence shown here is derived from an EMBL/GenBank/DDBJ whole genome shotgun (WGS) entry which is preliminary data.</text>
</comment>
<dbReference type="Proteomes" id="UP001157069">
    <property type="component" value="Unassembled WGS sequence"/>
</dbReference>
<sequence length="59" mass="5930">MLVSTYAVPGLPLSTRDVPPLVADVVTVIQAGLPVTDTSGAGLPVTVMVWVVVVDGGKA</sequence>
<evidence type="ECO:0000313" key="2">
    <source>
        <dbReference type="Proteomes" id="UP001157069"/>
    </source>
</evidence>
<organism evidence="1 2">
    <name type="scientific">Homoserinibacter gongjuensis</name>
    <dbReference type="NCBI Taxonomy" id="1162968"/>
    <lineage>
        <taxon>Bacteria</taxon>
        <taxon>Bacillati</taxon>
        <taxon>Actinomycetota</taxon>
        <taxon>Actinomycetes</taxon>
        <taxon>Micrococcales</taxon>
        <taxon>Microbacteriaceae</taxon>
        <taxon>Homoserinibacter</taxon>
    </lineage>
</organism>
<accession>A0ABQ6JZJ4</accession>
<reference evidence="2" key="1">
    <citation type="journal article" date="2019" name="Int. J. Syst. Evol. Microbiol.">
        <title>The Global Catalogue of Microorganisms (GCM) 10K type strain sequencing project: providing services to taxonomists for standard genome sequencing and annotation.</title>
        <authorList>
            <consortium name="The Broad Institute Genomics Platform"/>
            <consortium name="The Broad Institute Genome Sequencing Center for Infectious Disease"/>
            <person name="Wu L."/>
            <person name="Ma J."/>
        </authorList>
    </citation>
    <scope>NUCLEOTIDE SEQUENCE [LARGE SCALE GENOMIC DNA]</scope>
    <source>
        <strain evidence="2">NBRC 108755</strain>
    </source>
</reference>
<proteinExistence type="predicted"/>
<name>A0ABQ6JZJ4_9MICO</name>
<keyword evidence="2" id="KW-1185">Reference proteome</keyword>
<gene>
    <name evidence="1" type="ORF">GCM10025869_27440</name>
</gene>
<protein>
    <submittedName>
        <fullName evidence="1">Uncharacterized protein</fullName>
    </submittedName>
</protein>